<proteinExistence type="predicted"/>
<comment type="caution">
    <text evidence="3">The sequence shown here is derived from an EMBL/GenBank/DDBJ whole genome shotgun (WGS) entry which is preliminary data.</text>
</comment>
<dbReference type="Proteomes" id="UP000837801">
    <property type="component" value="Unassembled WGS sequence"/>
</dbReference>
<feature type="compositionally biased region" description="Low complexity" evidence="1">
    <location>
        <begin position="24"/>
        <end position="33"/>
    </location>
</feature>
<feature type="transmembrane region" description="Helical" evidence="2">
    <location>
        <begin position="137"/>
        <end position="154"/>
    </location>
</feature>
<evidence type="ECO:0000256" key="1">
    <source>
        <dbReference type="SAM" id="MobiDB-lite"/>
    </source>
</evidence>
<name>A0A9P0VZU6_9ASCO</name>
<feature type="region of interest" description="Disordered" evidence="1">
    <location>
        <begin position="21"/>
        <end position="41"/>
    </location>
</feature>
<evidence type="ECO:0000256" key="2">
    <source>
        <dbReference type="SAM" id="Phobius"/>
    </source>
</evidence>
<sequence>MLGQRKPASNLYYTIMDVEKHSGKTSSPVSSRSKSSRAEKQSSSSSMYSNIVYSTVVLVITILAIRSQLPSEFNASSLSPAPISRIVTSLRELSHDVFRFFPRQEIQSSNLPHLPNNRDDFFSDPVERFDVDGNRPLGFIIVGLVILFMGIIIGL</sequence>
<dbReference type="EMBL" id="CAKXYY010000026">
    <property type="protein sequence ID" value="CAH2355440.1"/>
    <property type="molecule type" value="Genomic_DNA"/>
</dbReference>
<keyword evidence="2" id="KW-1133">Transmembrane helix</keyword>
<feature type="transmembrane region" description="Helical" evidence="2">
    <location>
        <begin position="47"/>
        <end position="65"/>
    </location>
</feature>
<keyword evidence="4" id="KW-1185">Reference proteome</keyword>
<protein>
    <submittedName>
        <fullName evidence="3">Uncharacterized protein</fullName>
    </submittedName>
</protein>
<keyword evidence="2" id="KW-0812">Transmembrane</keyword>
<evidence type="ECO:0000313" key="3">
    <source>
        <dbReference type="EMBL" id="CAH2355440.1"/>
    </source>
</evidence>
<keyword evidence="2" id="KW-0472">Membrane</keyword>
<reference evidence="3" key="1">
    <citation type="submission" date="2022-03" db="EMBL/GenBank/DDBJ databases">
        <authorList>
            <person name="Legras J.-L."/>
            <person name="Devillers H."/>
            <person name="Grondin C."/>
        </authorList>
    </citation>
    <scope>NUCLEOTIDE SEQUENCE</scope>
    <source>
        <strain evidence="3">CLIB 1423</strain>
    </source>
</reference>
<gene>
    <name evidence="3" type="ORF">CLIB1423_26S00848</name>
</gene>
<evidence type="ECO:0000313" key="4">
    <source>
        <dbReference type="Proteomes" id="UP000837801"/>
    </source>
</evidence>
<organism evidence="3 4">
    <name type="scientific">[Candida] railenensis</name>
    <dbReference type="NCBI Taxonomy" id="45579"/>
    <lineage>
        <taxon>Eukaryota</taxon>
        <taxon>Fungi</taxon>
        <taxon>Dikarya</taxon>
        <taxon>Ascomycota</taxon>
        <taxon>Saccharomycotina</taxon>
        <taxon>Pichiomycetes</taxon>
        <taxon>Debaryomycetaceae</taxon>
        <taxon>Kurtzmaniella</taxon>
    </lineage>
</organism>
<accession>A0A9P0VZU6</accession>
<dbReference type="AlphaFoldDB" id="A0A9P0VZU6"/>